<dbReference type="HOGENOM" id="CLU_129126_1_0_9"/>
<dbReference type="InterPro" id="IPR009702">
    <property type="entry name" value="DUF1284"/>
</dbReference>
<sequence>MQRQLKGGISMKKFRVHHILCTVLYRGEGYSGTFCDNMTQKVRELKADQEEPLMLVTDPDMICTRCPNRTPDDTCVDDKNHVKSKDLELLELFGLKENQLYSYRELLQCAEKKLDKENFLKSCGRCRWYQQGLCSYEEWLENARKILNFLKEF</sequence>
<name>C7G849_9FIRM</name>
<dbReference type="EMBL" id="ABYJ02000050">
    <property type="protein sequence ID" value="EEV02013.1"/>
    <property type="molecule type" value="Genomic_DNA"/>
</dbReference>
<proteinExistence type="predicted"/>
<accession>C7G849</accession>
<gene>
    <name evidence="1" type="ORF">ROSINTL182_06073</name>
</gene>
<dbReference type="Pfam" id="PF06935">
    <property type="entry name" value="DUF1284"/>
    <property type="match status" value="1"/>
</dbReference>
<evidence type="ECO:0000313" key="2">
    <source>
        <dbReference type="Proteomes" id="UP000004828"/>
    </source>
</evidence>
<evidence type="ECO:0008006" key="3">
    <source>
        <dbReference type="Google" id="ProtNLM"/>
    </source>
</evidence>
<comment type="caution">
    <text evidence="1">The sequence shown here is derived from an EMBL/GenBank/DDBJ whole genome shotgun (WGS) entry which is preliminary data.</text>
</comment>
<organism evidence="1 2">
    <name type="scientific">Roseburia intestinalis L1-82</name>
    <dbReference type="NCBI Taxonomy" id="536231"/>
    <lineage>
        <taxon>Bacteria</taxon>
        <taxon>Bacillati</taxon>
        <taxon>Bacillota</taxon>
        <taxon>Clostridia</taxon>
        <taxon>Lachnospirales</taxon>
        <taxon>Lachnospiraceae</taxon>
        <taxon>Roseburia</taxon>
    </lineage>
</organism>
<protein>
    <recommendedName>
        <fullName evidence="3">DUF1284 domain-containing protein</fullName>
    </recommendedName>
</protein>
<reference evidence="1 2" key="1">
    <citation type="submission" date="2009-08" db="EMBL/GenBank/DDBJ databases">
        <authorList>
            <person name="Weinstock G."/>
            <person name="Sodergren E."/>
            <person name="Clifton S."/>
            <person name="Fulton L."/>
            <person name="Fulton B."/>
            <person name="Courtney L."/>
            <person name="Fronick C."/>
            <person name="Harrison M."/>
            <person name="Strong C."/>
            <person name="Farmer C."/>
            <person name="Delahaunty K."/>
            <person name="Markovic C."/>
            <person name="Hall O."/>
            <person name="Minx P."/>
            <person name="Tomlinson C."/>
            <person name="Mitreva M."/>
            <person name="Nelson J."/>
            <person name="Hou S."/>
            <person name="Wollam A."/>
            <person name="Pepin K.H."/>
            <person name="Johnson M."/>
            <person name="Bhonagiri V."/>
            <person name="Nash W.E."/>
            <person name="Warren W."/>
            <person name="Chinwalla A."/>
            <person name="Mardis E.R."/>
            <person name="Wilson R.K."/>
        </authorList>
    </citation>
    <scope>NUCLEOTIDE SEQUENCE [LARGE SCALE GENOMIC DNA]</scope>
    <source>
        <strain evidence="1 2">L1-82</strain>
    </source>
</reference>
<evidence type="ECO:0000313" key="1">
    <source>
        <dbReference type="EMBL" id="EEV02013.1"/>
    </source>
</evidence>
<dbReference type="Proteomes" id="UP000004828">
    <property type="component" value="Unassembled WGS sequence"/>
</dbReference>
<dbReference type="AlphaFoldDB" id="C7G849"/>